<evidence type="ECO:0000256" key="1">
    <source>
        <dbReference type="SAM" id="MobiDB-lite"/>
    </source>
</evidence>
<protein>
    <submittedName>
        <fullName evidence="2">RidA family protein</fullName>
    </submittedName>
</protein>
<accession>A0ABV6XBK7</accession>
<reference evidence="2 3" key="1">
    <citation type="submission" date="2024-09" db="EMBL/GenBank/DDBJ databases">
        <authorList>
            <person name="Lee S.D."/>
        </authorList>
    </citation>
    <scope>NUCLEOTIDE SEQUENCE [LARGE SCALE GENOMIC DNA]</scope>
    <source>
        <strain evidence="2 3">N1-3</strain>
    </source>
</reference>
<feature type="region of interest" description="Disordered" evidence="1">
    <location>
        <begin position="1"/>
        <end position="21"/>
    </location>
</feature>
<name>A0ABV6XBK7_9ACTN</name>
<proteinExistence type="predicted"/>
<comment type="caution">
    <text evidence="2">The sequence shown here is derived from an EMBL/GenBank/DDBJ whole genome shotgun (WGS) entry which is preliminary data.</text>
</comment>
<dbReference type="RefSeq" id="WP_380558979.1">
    <property type="nucleotide sequence ID" value="NZ_JBHEZY010000020.1"/>
</dbReference>
<sequence>MDLDRQMDRQTVSSGSPLEPQIGFSRAVRKGAHVAVAGTAPIGDDGTTVGRGDVYAQTVRCLDIAEAALKAAGASLEDVVRTRIMLTDVTVWKEAARAHGERFASVRPACTVVGVSRFIDIDWLVEVEIDAILG</sequence>
<organism evidence="2 3">
    <name type="scientific">Streptacidiphilus alkalitolerans</name>
    <dbReference type="NCBI Taxonomy" id="3342712"/>
    <lineage>
        <taxon>Bacteria</taxon>
        <taxon>Bacillati</taxon>
        <taxon>Actinomycetota</taxon>
        <taxon>Actinomycetes</taxon>
        <taxon>Kitasatosporales</taxon>
        <taxon>Streptomycetaceae</taxon>
        <taxon>Streptacidiphilus</taxon>
    </lineage>
</organism>
<dbReference type="CDD" id="cd06154">
    <property type="entry name" value="YjgF_YER057c_UK114_like_6"/>
    <property type="match status" value="1"/>
</dbReference>
<dbReference type="InterPro" id="IPR035959">
    <property type="entry name" value="RutC-like_sf"/>
</dbReference>
<dbReference type="PANTHER" id="PTHR43857">
    <property type="entry name" value="BLR7761 PROTEIN"/>
    <property type="match status" value="1"/>
</dbReference>
<dbReference type="PANTHER" id="PTHR43857:SF1">
    <property type="entry name" value="YJGH FAMILY PROTEIN"/>
    <property type="match status" value="1"/>
</dbReference>
<dbReference type="InterPro" id="IPR006175">
    <property type="entry name" value="YjgF/YER057c/UK114"/>
</dbReference>
<dbReference type="Proteomes" id="UP001592530">
    <property type="component" value="Unassembled WGS sequence"/>
</dbReference>
<evidence type="ECO:0000313" key="3">
    <source>
        <dbReference type="Proteomes" id="UP001592530"/>
    </source>
</evidence>
<dbReference type="SUPFAM" id="SSF55298">
    <property type="entry name" value="YjgF-like"/>
    <property type="match status" value="1"/>
</dbReference>
<gene>
    <name evidence="2" type="ORF">ACEZDB_34005</name>
</gene>
<dbReference type="EMBL" id="JBHEZY010000020">
    <property type="protein sequence ID" value="MFC1435665.1"/>
    <property type="molecule type" value="Genomic_DNA"/>
</dbReference>
<evidence type="ECO:0000313" key="2">
    <source>
        <dbReference type="EMBL" id="MFC1435665.1"/>
    </source>
</evidence>
<dbReference type="Pfam" id="PF01042">
    <property type="entry name" value="Ribonuc_L-PSP"/>
    <property type="match status" value="1"/>
</dbReference>
<dbReference type="Gene3D" id="3.30.1330.40">
    <property type="entry name" value="RutC-like"/>
    <property type="match status" value="1"/>
</dbReference>